<dbReference type="EMBL" id="VHSH01000013">
    <property type="protein sequence ID" value="TQV71911.1"/>
    <property type="molecule type" value="Genomic_DNA"/>
</dbReference>
<dbReference type="GO" id="GO:0005829">
    <property type="term" value="C:cytosol"/>
    <property type="evidence" value="ECO:0007669"/>
    <property type="project" value="TreeGrafter"/>
</dbReference>
<evidence type="ECO:0000256" key="1">
    <source>
        <dbReference type="ARBA" id="ARBA00009437"/>
    </source>
</evidence>
<evidence type="ECO:0000259" key="5">
    <source>
        <dbReference type="PROSITE" id="PS50931"/>
    </source>
</evidence>
<dbReference type="GO" id="GO:0003677">
    <property type="term" value="F:DNA binding"/>
    <property type="evidence" value="ECO:0007669"/>
    <property type="project" value="UniProtKB-KW"/>
</dbReference>
<comment type="caution">
    <text evidence="6">The sequence shown here is derived from an EMBL/GenBank/DDBJ whole genome shotgun (WGS) entry which is preliminary data.</text>
</comment>
<dbReference type="PANTHER" id="PTHR30419:SF31">
    <property type="entry name" value="BLR3139 PROTEIN"/>
    <property type="match status" value="1"/>
</dbReference>
<dbReference type="AlphaFoldDB" id="A0A545T3W2"/>
<dbReference type="InterPro" id="IPR000847">
    <property type="entry name" value="LysR_HTH_N"/>
</dbReference>
<evidence type="ECO:0000256" key="2">
    <source>
        <dbReference type="ARBA" id="ARBA00023015"/>
    </source>
</evidence>
<dbReference type="FunFam" id="1.10.10.10:FF:000001">
    <property type="entry name" value="LysR family transcriptional regulator"/>
    <property type="match status" value="1"/>
</dbReference>
<protein>
    <submittedName>
        <fullName evidence="6">LysR family transcriptional regulator</fullName>
    </submittedName>
</protein>
<sequence>MNIRQLQFLVALSQEKHFARAAAVCNISQPTLSSRIRQLEEELGVPIVERDKRYIGLTVEGTRVLEWAKRILADCEFLEQELSELKGGLSGRLTIGVIPSALPVVSLLTSPFCVAHPGVKVTVLSRSSVEIQRQLQDFEIEIGLTYVENEPLKHVKTLPLYQEHYILVTATDGPLAGRETVSWQDVSAIPLCLLTTDMQNRRIVDQAFRQANCEVSPQVEANSITALYSHVRFGRWSSVLPQAYSAMVGLGDSLEAIPITAPSVSHSVGLIASDRDPPSPLASAIMAETAKLDLTDLLSTV</sequence>
<dbReference type="OrthoDB" id="9775392at2"/>
<accession>A0A545T3W2</accession>
<dbReference type="PANTHER" id="PTHR30419">
    <property type="entry name" value="HTH-TYPE TRANSCRIPTIONAL REGULATOR YBHD"/>
    <property type="match status" value="1"/>
</dbReference>
<keyword evidence="2" id="KW-0805">Transcription regulation</keyword>
<dbReference type="Pfam" id="PF03466">
    <property type="entry name" value="LysR_substrate"/>
    <property type="match status" value="1"/>
</dbReference>
<dbReference type="Proteomes" id="UP000315252">
    <property type="component" value="Unassembled WGS sequence"/>
</dbReference>
<dbReference type="InterPro" id="IPR005119">
    <property type="entry name" value="LysR_subst-bd"/>
</dbReference>
<keyword evidence="4" id="KW-0804">Transcription</keyword>
<comment type="similarity">
    <text evidence="1">Belongs to the LysR transcriptional regulatory family.</text>
</comment>
<dbReference type="GO" id="GO:0003700">
    <property type="term" value="F:DNA-binding transcription factor activity"/>
    <property type="evidence" value="ECO:0007669"/>
    <property type="project" value="InterPro"/>
</dbReference>
<gene>
    <name evidence="6" type="ORF">FKG95_26400</name>
</gene>
<keyword evidence="3" id="KW-0238">DNA-binding</keyword>
<name>A0A545T3W2_9PROT</name>
<dbReference type="Gene3D" id="1.10.10.10">
    <property type="entry name" value="Winged helix-like DNA-binding domain superfamily/Winged helix DNA-binding domain"/>
    <property type="match status" value="1"/>
</dbReference>
<dbReference type="RefSeq" id="WP_142899458.1">
    <property type="nucleotide sequence ID" value="NZ_ML660064.1"/>
</dbReference>
<dbReference type="CDD" id="cd05466">
    <property type="entry name" value="PBP2_LTTR_substrate"/>
    <property type="match status" value="1"/>
</dbReference>
<dbReference type="Pfam" id="PF00126">
    <property type="entry name" value="HTH_1"/>
    <property type="match status" value="1"/>
</dbReference>
<feature type="domain" description="HTH lysR-type" evidence="5">
    <location>
        <begin position="1"/>
        <end position="58"/>
    </location>
</feature>
<evidence type="ECO:0000256" key="3">
    <source>
        <dbReference type="ARBA" id="ARBA00023125"/>
    </source>
</evidence>
<proteinExistence type="inferred from homology"/>
<evidence type="ECO:0000313" key="7">
    <source>
        <dbReference type="Proteomes" id="UP000315252"/>
    </source>
</evidence>
<dbReference type="SUPFAM" id="SSF53850">
    <property type="entry name" value="Periplasmic binding protein-like II"/>
    <property type="match status" value="1"/>
</dbReference>
<dbReference type="SUPFAM" id="SSF46785">
    <property type="entry name" value="Winged helix' DNA-binding domain"/>
    <property type="match status" value="1"/>
</dbReference>
<organism evidence="6 7">
    <name type="scientific">Denitrobaculum tricleocarpae</name>
    <dbReference type="NCBI Taxonomy" id="2591009"/>
    <lineage>
        <taxon>Bacteria</taxon>
        <taxon>Pseudomonadati</taxon>
        <taxon>Pseudomonadota</taxon>
        <taxon>Alphaproteobacteria</taxon>
        <taxon>Rhodospirillales</taxon>
        <taxon>Rhodospirillaceae</taxon>
        <taxon>Denitrobaculum</taxon>
    </lineage>
</organism>
<dbReference type="Gene3D" id="3.40.190.290">
    <property type="match status" value="1"/>
</dbReference>
<reference evidence="6 7" key="1">
    <citation type="submission" date="2019-06" db="EMBL/GenBank/DDBJ databases">
        <title>Whole genome sequence for Rhodospirillaceae sp. R148.</title>
        <authorList>
            <person name="Wang G."/>
        </authorList>
    </citation>
    <scope>NUCLEOTIDE SEQUENCE [LARGE SCALE GENOMIC DNA]</scope>
    <source>
        <strain evidence="6 7">R148</strain>
    </source>
</reference>
<dbReference type="InterPro" id="IPR050950">
    <property type="entry name" value="HTH-type_LysR_regulators"/>
</dbReference>
<dbReference type="InterPro" id="IPR036390">
    <property type="entry name" value="WH_DNA-bd_sf"/>
</dbReference>
<evidence type="ECO:0000313" key="6">
    <source>
        <dbReference type="EMBL" id="TQV71911.1"/>
    </source>
</evidence>
<dbReference type="InterPro" id="IPR036388">
    <property type="entry name" value="WH-like_DNA-bd_sf"/>
</dbReference>
<dbReference type="PROSITE" id="PS50931">
    <property type="entry name" value="HTH_LYSR"/>
    <property type="match status" value="1"/>
</dbReference>
<evidence type="ECO:0000256" key="4">
    <source>
        <dbReference type="ARBA" id="ARBA00023163"/>
    </source>
</evidence>
<keyword evidence="7" id="KW-1185">Reference proteome</keyword>
<dbReference type="PRINTS" id="PR00039">
    <property type="entry name" value="HTHLYSR"/>
</dbReference>